<dbReference type="KEGG" id="ani:ANIA_08083"/>
<dbReference type="RefSeq" id="XP_681352.1">
    <property type="nucleotide sequence ID" value="XM_676260.1"/>
</dbReference>
<feature type="transmembrane region" description="Helical" evidence="6">
    <location>
        <begin position="234"/>
        <end position="259"/>
    </location>
</feature>
<keyword evidence="2 6" id="KW-0812">Transmembrane</keyword>
<organism evidence="8 9">
    <name type="scientific">Emericella nidulans (strain FGSC A4 / ATCC 38163 / CBS 112.46 / NRRL 194 / M139)</name>
    <name type="common">Aspergillus nidulans</name>
    <dbReference type="NCBI Taxonomy" id="227321"/>
    <lineage>
        <taxon>Eukaryota</taxon>
        <taxon>Fungi</taxon>
        <taxon>Dikarya</taxon>
        <taxon>Ascomycota</taxon>
        <taxon>Pezizomycotina</taxon>
        <taxon>Eurotiomycetes</taxon>
        <taxon>Eurotiomycetidae</taxon>
        <taxon>Eurotiales</taxon>
        <taxon>Aspergillaceae</taxon>
        <taxon>Aspergillus</taxon>
        <taxon>Aspergillus subgen. Nidulantes</taxon>
    </lineage>
</organism>
<dbReference type="AlphaFoldDB" id="Q5AUE7"/>
<dbReference type="Pfam" id="PF07690">
    <property type="entry name" value="MFS_1"/>
    <property type="match status" value="1"/>
</dbReference>
<reference evidence="9" key="1">
    <citation type="journal article" date="2005" name="Nature">
        <title>Sequencing of Aspergillus nidulans and comparative analysis with A. fumigatus and A. oryzae.</title>
        <authorList>
            <person name="Galagan J.E."/>
            <person name="Calvo S.E."/>
            <person name="Cuomo C."/>
            <person name="Ma L.J."/>
            <person name="Wortman J.R."/>
            <person name="Batzoglou S."/>
            <person name="Lee S.I."/>
            <person name="Basturkmen M."/>
            <person name="Spevak C.C."/>
            <person name="Clutterbuck J."/>
            <person name="Kapitonov V."/>
            <person name="Jurka J."/>
            <person name="Scazzocchio C."/>
            <person name="Farman M."/>
            <person name="Butler J."/>
            <person name="Purcell S."/>
            <person name="Harris S."/>
            <person name="Braus G.H."/>
            <person name="Draht O."/>
            <person name="Busch S."/>
            <person name="D'Enfert C."/>
            <person name="Bouchier C."/>
            <person name="Goldman G.H."/>
            <person name="Bell-Pedersen D."/>
            <person name="Griffiths-Jones S."/>
            <person name="Doonan J.H."/>
            <person name="Yu J."/>
            <person name="Vienken K."/>
            <person name="Pain A."/>
            <person name="Freitag M."/>
            <person name="Selker E.U."/>
            <person name="Archer D.B."/>
            <person name="Penalva M.A."/>
            <person name="Oakley B.R."/>
            <person name="Momany M."/>
            <person name="Tanaka T."/>
            <person name="Kumagai T."/>
            <person name="Asai K."/>
            <person name="Machida M."/>
            <person name="Nierman W.C."/>
            <person name="Denning D.W."/>
            <person name="Caddick M."/>
            <person name="Hynes M."/>
            <person name="Paoletti M."/>
            <person name="Fischer R."/>
            <person name="Miller B."/>
            <person name="Dyer P."/>
            <person name="Sachs M.S."/>
            <person name="Osmani S.A."/>
            <person name="Birren B.W."/>
        </authorList>
    </citation>
    <scope>NUCLEOTIDE SEQUENCE [LARGE SCALE GENOMIC DNA]</scope>
    <source>
        <strain evidence="9">FGSC A4 / ATCC 38163 / CBS 112.46 / NRRL 194 / M139</strain>
    </source>
</reference>
<accession>C8V6E5</accession>
<name>Q5AUE7_EMENI</name>
<dbReference type="GO" id="GO:0055085">
    <property type="term" value="P:transmembrane transport"/>
    <property type="evidence" value="ECO:0000318"/>
    <property type="project" value="GO_Central"/>
</dbReference>
<feature type="transmembrane region" description="Helical" evidence="6">
    <location>
        <begin position="420"/>
        <end position="439"/>
    </location>
</feature>
<evidence type="ECO:0000256" key="6">
    <source>
        <dbReference type="SAM" id="Phobius"/>
    </source>
</evidence>
<dbReference type="InterPro" id="IPR036259">
    <property type="entry name" value="MFS_trans_sf"/>
</dbReference>
<feature type="transmembrane region" description="Helical" evidence="6">
    <location>
        <begin position="341"/>
        <end position="363"/>
    </location>
</feature>
<evidence type="ECO:0000256" key="4">
    <source>
        <dbReference type="ARBA" id="ARBA00023136"/>
    </source>
</evidence>
<dbReference type="InParanoid" id="Q5AUE7"/>
<dbReference type="OMA" id="VQTIMIS"/>
<dbReference type="PANTHER" id="PTHR23502">
    <property type="entry name" value="MAJOR FACILITATOR SUPERFAMILY"/>
    <property type="match status" value="1"/>
</dbReference>
<dbReference type="HOGENOM" id="CLU_008455_11_4_1"/>
<feature type="transmembrane region" description="Helical" evidence="6">
    <location>
        <begin position="451"/>
        <end position="473"/>
    </location>
</feature>
<feature type="domain" description="Major facilitator superfamily (MFS) profile" evidence="7">
    <location>
        <begin position="111"/>
        <end position="560"/>
    </location>
</feature>
<dbReference type="EMBL" id="BN001302">
    <property type="protein sequence ID" value="CBF73850.1"/>
    <property type="molecule type" value="Genomic_DNA"/>
</dbReference>
<dbReference type="eggNOG" id="KOG0255">
    <property type="taxonomic scope" value="Eukaryota"/>
</dbReference>
<evidence type="ECO:0000256" key="2">
    <source>
        <dbReference type="ARBA" id="ARBA00022692"/>
    </source>
</evidence>
<protein>
    <submittedName>
        <fullName evidence="8">MFS multidrug transporter, putative (AFU_orthologue AFUA_5G01350)</fullName>
    </submittedName>
</protein>
<evidence type="ECO:0000313" key="8">
    <source>
        <dbReference type="EMBL" id="CBF73850.1"/>
    </source>
</evidence>
<dbReference type="SUPFAM" id="SSF103473">
    <property type="entry name" value="MFS general substrate transporter"/>
    <property type="match status" value="1"/>
</dbReference>
<dbReference type="InterPro" id="IPR020846">
    <property type="entry name" value="MFS_dom"/>
</dbReference>
<dbReference type="OrthoDB" id="9986881at2759"/>
<feature type="compositionally biased region" description="Low complexity" evidence="5">
    <location>
        <begin position="26"/>
        <end position="37"/>
    </location>
</feature>
<feature type="transmembrane region" description="Helical" evidence="6">
    <location>
        <begin position="207"/>
        <end position="227"/>
    </location>
</feature>
<dbReference type="Gene3D" id="1.20.1250.20">
    <property type="entry name" value="MFS general substrate transporter like domains"/>
    <property type="match status" value="1"/>
</dbReference>
<comment type="subcellular location">
    <subcellularLocation>
        <location evidence="1">Membrane</location>
        <topology evidence="1">Multi-pass membrane protein</topology>
    </subcellularLocation>
</comment>
<dbReference type="PROSITE" id="PS50850">
    <property type="entry name" value="MFS"/>
    <property type="match status" value="1"/>
</dbReference>
<dbReference type="GeneID" id="2869152"/>
<proteinExistence type="predicted"/>
<feature type="transmembrane region" description="Helical" evidence="6">
    <location>
        <begin position="375"/>
        <end position="399"/>
    </location>
</feature>
<feature type="transmembrane region" description="Helical" evidence="6">
    <location>
        <begin position="514"/>
        <end position="536"/>
    </location>
</feature>
<reference evidence="9" key="2">
    <citation type="journal article" date="2009" name="Fungal Genet. Biol.">
        <title>The 2008 update of the Aspergillus nidulans genome annotation: a community effort.</title>
        <authorList>
            <person name="Wortman J.R."/>
            <person name="Gilsenan J.M."/>
            <person name="Joardar V."/>
            <person name="Deegan J."/>
            <person name="Clutterbuck J."/>
            <person name="Andersen M.R."/>
            <person name="Archer D."/>
            <person name="Bencina M."/>
            <person name="Braus G."/>
            <person name="Coutinho P."/>
            <person name="von Dohren H."/>
            <person name="Doonan J."/>
            <person name="Driessen A.J."/>
            <person name="Durek P."/>
            <person name="Espeso E."/>
            <person name="Fekete E."/>
            <person name="Flipphi M."/>
            <person name="Estrada C.G."/>
            <person name="Geysens S."/>
            <person name="Goldman G."/>
            <person name="de Groot P.W."/>
            <person name="Hansen K."/>
            <person name="Harris S.D."/>
            <person name="Heinekamp T."/>
            <person name="Helmstaedt K."/>
            <person name="Henrissat B."/>
            <person name="Hofmann G."/>
            <person name="Homan T."/>
            <person name="Horio T."/>
            <person name="Horiuchi H."/>
            <person name="James S."/>
            <person name="Jones M."/>
            <person name="Karaffa L."/>
            <person name="Karanyi Z."/>
            <person name="Kato M."/>
            <person name="Keller N."/>
            <person name="Kelly D.E."/>
            <person name="Kiel J.A."/>
            <person name="Kim J.M."/>
            <person name="van der Klei I.J."/>
            <person name="Klis F.M."/>
            <person name="Kovalchuk A."/>
            <person name="Krasevec N."/>
            <person name="Kubicek C.P."/>
            <person name="Liu B."/>
            <person name="Maccabe A."/>
            <person name="Meyer V."/>
            <person name="Mirabito P."/>
            <person name="Miskei M."/>
            <person name="Mos M."/>
            <person name="Mullins J."/>
            <person name="Nelson D.R."/>
            <person name="Nielsen J."/>
            <person name="Oakley B.R."/>
            <person name="Osmani S.A."/>
            <person name="Pakula T."/>
            <person name="Paszewski A."/>
            <person name="Paulsen I."/>
            <person name="Pilsyk S."/>
            <person name="Pocsi I."/>
            <person name="Punt P.J."/>
            <person name="Ram A.F."/>
            <person name="Ren Q."/>
            <person name="Robellet X."/>
            <person name="Robson G."/>
            <person name="Seiboth B."/>
            <person name="van Solingen P."/>
            <person name="Specht T."/>
            <person name="Sun J."/>
            <person name="Taheri-Talesh N."/>
            <person name="Takeshita N."/>
            <person name="Ussery D."/>
            <person name="vanKuyk P.A."/>
            <person name="Visser H."/>
            <person name="van de Vondervoort P.J."/>
            <person name="de Vries R.P."/>
            <person name="Walton J."/>
            <person name="Xiang X."/>
            <person name="Xiong Y."/>
            <person name="Zeng A.P."/>
            <person name="Brandt B.W."/>
            <person name="Cornell M.J."/>
            <person name="van den Hondel C.A."/>
            <person name="Visser J."/>
            <person name="Oliver S.G."/>
            <person name="Turner G."/>
        </authorList>
    </citation>
    <scope>GENOME REANNOTATION</scope>
    <source>
        <strain evidence="9">FGSC A4 / ATCC 38163 / CBS 112.46 / NRRL 194 / M139</strain>
    </source>
</reference>
<feature type="transmembrane region" description="Helical" evidence="6">
    <location>
        <begin position="178"/>
        <end position="195"/>
    </location>
</feature>
<sequence>MDRHCHATHIDDKDFHTTSTDIDAYPSYSPTSTSASANSDTETLDQPDSLELSRIETHRLQQKTTVGSTRGLQPRETWLPMGAGKEYPPLLPDPEDFVVEFDGAGDPLHPYNWPLMRSTFATSFTSAVFSAGISAVTEEFHVGTEVGSLGVTLYVLGFAAGPIAWAPMSELVGRRLPICLGVFGCGIFTIAGGTAKDIQTVMLTRFFAGLFAASPVSVVPAVFADLFSTAQRGIVMSVFCMAVFIGPFAAPFVGGFIAMALGWRWIHYISAIMVFLGFVLALCFLDETYAPVILVHKAAVLRRQTHNWGIHAKQDEVEVEFIELVRNNFTRPLKMLITEPILLLVSLYISFVYGLMYALLGAYPVVFQQVYGMNIGVGGLAFIGLIIGELVGGAYVLTLQGSYRRKLEANHGQPVPEWRLTPAIVGSVAFSAGLFWFGWCGYRDDVHWMAPVASGVLTGLGIFCIFLQCFNYIVDCYPTFAASTIAANTILRSALGCAFPLFSRQMMENLGVQWAGTLLGCIAAAMIPIPVLFRMYGPWLRQKSKLACASVYSPQKKGDV</sequence>
<evidence type="ECO:0000256" key="5">
    <source>
        <dbReference type="SAM" id="MobiDB-lite"/>
    </source>
</evidence>
<feature type="transmembrane region" description="Helical" evidence="6">
    <location>
        <begin position="265"/>
        <end position="285"/>
    </location>
</feature>
<dbReference type="Proteomes" id="UP000000560">
    <property type="component" value="Chromosome II"/>
</dbReference>
<keyword evidence="3 6" id="KW-1133">Transmembrane helix</keyword>
<keyword evidence="9" id="KW-1185">Reference proteome</keyword>
<dbReference type="FunCoup" id="Q5AUE7">
    <property type="interactions" value="79"/>
</dbReference>
<feature type="transmembrane region" description="Helical" evidence="6">
    <location>
        <begin position="148"/>
        <end position="166"/>
    </location>
</feature>
<dbReference type="GO" id="GO:0005886">
    <property type="term" value="C:plasma membrane"/>
    <property type="evidence" value="ECO:0000318"/>
    <property type="project" value="GO_Central"/>
</dbReference>
<evidence type="ECO:0000259" key="7">
    <source>
        <dbReference type="PROSITE" id="PS50850"/>
    </source>
</evidence>
<evidence type="ECO:0000313" key="9">
    <source>
        <dbReference type="Proteomes" id="UP000000560"/>
    </source>
</evidence>
<evidence type="ECO:0000256" key="1">
    <source>
        <dbReference type="ARBA" id="ARBA00004141"/>
    </source>
</evidence>
<evidence type="ECO:0000256" key="3">
    <source>
        <dbReference type="ARBA" id="ARBA00022989"/>
    </source>
</evidence>
<dbReference type="CDD" id="cd17323">
    <property type="entry name" value="MFS_Tpo1_MDR_like"/>
    <property type="match status" value="1"/>
</dbReference>
<dbReference type="InterPro" id="IPR011701">
    <property type="entry name" value="MFS"/>
</dbReference>
<accession>Q5AUE7</accession>
<keyword evidence="4 6" id="KW-0472">Membrane</keyword>
<dbReference type="PANTHER" id="PTHR23502:SF138">
    <property type="entry name" value="MAJOR FACILITATOR SUPERFAMILY (MFS) PROFILE DOMAIN-CONTAINING PROTEIN-RELATED"/>
    <property type="match status" value="1"/>
</dbReference>
<dbReference type="GO" id="GO:0022857">
    <property type="term" value="F:transmembrane transporter activity"/>
    <property type="evidence" value="ECO:0000318"/>
    <property type="project" value="GO_Central"/>
</dbReference>
<gene>
    <name evidence="8" type="ORF">ANIA_08083</name>
</gene>
<feature type="region of interest" description="Disordered" evidence="5">
    <location>
        <begin position="26"/>
        <end position="50"/>
    </location>
</feature>
<dbReference type="FunFam" id="1.20.1250.20:FF:000011">
    <property type="entry name" value="MFS multidrug transporter, putative"/>
    <property type="match status" value="1"/>
</dbReference>